<reference evidence="1" key="1">
    <citation type="submission" date="2020-08" db="EMBL/GenBank/DDBJ databases">
        <title>Food and environmental bacterial isolates.</title>
        <authorList>
            <person name="Richter L."/>
            <person name="Du Plessis E.M."/>
            <person name="Duvenage S."/>
            <person name="Allam M."/>
            <person name="Korsten L."/>
        </authorList>
    </citation>
    <scope>NUCLEOTIDE SEQUENCE</scope>
    <source>
        <strain evidence="1">UPMP2127</strain>
    </source>
</reference>
<accession>A0AAW3WWU4</accession>
<dbReference type="EMBL" id="JACNYO010000040">
    <property type="protein sequence ID" value="MBC3215316.1"/>
    <property type="molecule type" value="Genomic_DNA"/>
</dbReference>
<organism evidence="1 2">
    <name type="scientific">Serratia fonticola</name>
    <dbReference type="NCBI Taxonomy" id="47917"/>
    <lineage>
        <taxon>Bacteria</taxon>
        <taxon>Pseudomonadati</taxon>
        <taxon>Pseudomonadota</taxon>
        <taxon>Gammaproteobacteria</taxon>
        <taxon>Enterobacterales</taxon>
        <taxon>Yersiniaceae</taxon>
        <taxon>Serratia</taxon>
    </lineage>
</organism>
<name>A0AAW3WWU4_SERFO</name>
<evidence type="ECO:0000313" key="1">
    <source>
        <dbReference type="EMBL" id="MBC3215316.1"/>
    </source>
</evidence>
<dbReference type="Gene3D" id="1.10.10.10">
    <property type="entry name" value="Winged helix-like DNA-binding domain superfamily/Winged helix DNA-binding domain"/>
    <property type="match status" value="1"/>
</dbReference>
<dbReference type="Proteomes" id="UP000659084">
    <property type="component" value="Unassembled WGS sequence"/>
</dbReference>
<dbReference type="SUPFAM" id="SSF46894">
    <property type="entry name" value="C-terminal effector domain of the bipartite response regulators"/>
    <property type="match status" value="1"/>
</dbReference>
<evidence type="ECO:0000313" key="2">
    <source>
        <dbReference type="Proteomes" id="UP000659084"/>
    </source>
</evidence>
<comment type="caution">
    <text evidence="1">The sequence shown here is derived from an EMBL/GenBank/DDBJ whole genome shotgun (WGS) entry which is preliminary data.</text>
</comment>
<dbReference type="AlphaFoldDB" id="A0AAW3WWU4"/>
<dbReference type="RefSeq" id="WP_065685475.1">
    <property type="nucleotide sequence ID" value="NZ_JACBIV010000052.1"/>
</dbReference>
<dbReference type="GO" id="GO:0003677">
    <property type="term" value="F:DNA binding"/>
    <property type="evidence" value="ECO:0007669"/>
    <property type="project" value="InterPro"/>
</dbReference>
<dbReference type="InterPro" id="IPR016032">
    <property type="entry name" value="Sig_transdc_resp-reg_C-effctor"/>
</dbReference>
<sequence length="104" mass="11169">MAAIDPIHFQPLHKYFPELTLNQASIGILRAQGCSVSEIALLRGISESAVKKTLAATCQNMNVSSVSVMSTAIDVRIKINQATAIERLLDKLDSQTSTCPTNPA</sequence>
<gene>
    <name evidence="1" type="ORF">H8J20_24600</name>
</gene>
<protein>
    <submittedName>
        <fullName evidence="1">Transcriptional regulator</fullName>
    </submittedName>
</protein>
<dbReference type="GO" id="GO:0006355">
    <property type="term" value="P:regulation of DNA-templated transcription"/>
    <property type="evidence" value="ECO:0007669"/>
    <property type="project" value="InterPro"/>
</dbReference>
<proteinExistence type="predicted"/>
<dbReference type="InterPro" id="IPR036388">
    <property type="entry name" value="WH-like_DNA-bd_sf"/>
</dbReference>